<feature type="compositionally biased region" description="Basic residues" evidence="5">
    <location>
        <begin position="396"/>
        <end position="408"/>
    </location>
</feature>
<dbReference type="SUPFAM" id="SSF57850">
    <property type="entry name" value="RING/U-box"/>
    <property type="match status" value="1"/>
</dbReference>
<evidence type="ECO:0000259" key="6">
    <source>
        <dbReference type="PROSITE" id="PS50089"/>
    </source>
</evidence>
<feature type="compositionally biased region" description="Polar residues" evidence="5">
    <location>
        <begin position="37"/>
        <end position="46"/>
    </location>
</feature>
<dbReference type="RefSeq" id="XP_019632085.1">
    <property type="nucleotide sequence ID" value="XM_019776526.1"/>
</dbReference>
<keyword evidence="3" id="KW-0862">Zinc</keyword>
<dbReference type="InterPro" id="IPR001841">
    <property type="entry name" value="Znf_RING"/>
</dbReference>
<sequence>MIGYVSRKMSTLTSPRVLASSGDLSRRNRPCPDFSRRNATTRQTVDSVGRMKKAPPSKGKLDIVVAGTLLENEFMLTTKSAPMAPDTTTMVTTSTTTMANSASEALSRKITCNEKISPTEMLEEKSTPVCHFEKTTPRTHTEISVPTEATRESTDTCTLTSLSTVVGAAVTTTGTTEKSDTELPCPHKTDDIDTELPRPHKIDVDVTKAILEAAVPGSLVQHFIHEHLVCKIHMGFFHILAHIPRTLTCGHTFCEPCLRNVVLGEAVIVCPVCGKLTGLPPGGVNGLPEDFYTASLCVRVIDLLEENSVKLQADIPCIAAQSENVSFTTFNVPENPECEYSNYEVDSFVVIDEVPPEQNPSDGQAGPATGGDNTPWLTTIDGVQTNSEAKQPTRTSTKRRKRGRKKRSGSLASLLDKFVGDVDGHMKIGTQNHVIDSFNMPWV</sequence>
<dbReference type="GeneID" id="109475766"/>
<dbReference type="KEGG" id="bbel:109475766"/>
<evidence type="ECO:0000256" key="3">
    <source>
        <dbReference type="ARBA" id="ARBA00022833"/>
    </source>
</evidence>
<feature type="region of interest" description="Disordered" evidence="5">
    <location>
        <begin position="15"/>
        <end position="57"/>
    </location>
</feature>
<dbReference type="SMART" id="SM00184">
    <property type="entry name" value="RING"/>
    <property type="match status" value="1"/>
</dbReference>
<dbReference type="Gene3D" id="3.30.40.10">
    <property type="entry name" value="Zinc/RING finger domain, C3HC4 (zinc finger)"/>
    <property type="match status" value="1"/>
</dbReference>
<dbReference type="PROSITE" id="PS00518">
    <property type="entry name" value="ZF_RING_1"/>
    <property type="match status" value="1"/>
</dbReference>
<feature type="region of interest" description="Disordered" evidence="5">
    <location>
        <begin position="173"/>
        <end position="196"/>
    </location>
</feature>
<feature type="compositionally biased region" description="Polar residues" evidence="5">
    <location>
        <begin position="371"/>
        <end position="392"/>
    </location>
</feature>
<dbReference type="AlphaFoldDB" id="A0A6P4YRL5"/>
<dbReference type="GO" id="GO:0008270">
    <property type="term" value="F:zinc ion binding"/>
    <property type="evidence" value="ECO:0007669"/>
    <property type="project" value="UniProtKB-KW"/>
</dbReference>
<keyword evidence="7" id="KW-1185">Reference proteome</keyword>
<gene>
    <name evidence="8" type="primary">LOC109475766</name>
</gene>
<reference evidence="8" key="1">
    <citation type="submission" date="2025-08" db="UniProtKB">
        <authorList>
            <consortium name="RefSeq"/>
        </authorList>
    </citation>
    <scope>IDENTIFICATION</scope>
    <source>
        <tissue evidence="8">Gonad</tissue>
    </source>
</reference>
<evidence type="ECO:0000256" key="2">
    <source>
        <dbReference type="ARBA" id="ARBA00022771"/>
    </source>
</evidence>
<name>A0A6P4YRL5_BRABE</name>
<dbReference type="Pfam" id="PF00097">
    <property type="entry name" value="zf-C3HC4"/>
    <property type="match status" value="1"/>
</dbReference>
<keyword evidence="2 4" id="KW-0863">Zinc-finger</keyword>
<evidence type="ECO:0000256" key="5">
    <source>
        <dbReference type="SAM" id="MobiDB-lite"/>
    </source>
</evidence>
<dbReference type="InterPro" id="IPR017907">
    <property type="entry name" value="Znf_RING_CS"/>
</dbReference>
<evidence type="ECO:0000313" key="7">
    <source>
        <dbReference type="Proteomes" id="UP000515135"/>
    </source>
</evidence>
<dbReference type="PANTHER" id="PTHR25462:SF296">
    <property type="entry name" value="MEIOTIC P26, ISOFORM F"/>
    <property type="match status" value="1"/>
</dbReference>
<accession>A0A6P4YRL5</accession>
<keyword evidence="1" id="KW-0479">Metal-binding</keyword>
<feature type="region of interest" description="Disordered" evidence="5">
    <location>
        <begin position="354"/>
        <end position="409"/>
    </location>
</feature>
<feature type="domain" description="RING-type" evidence="6">
    <location>
        <begin position="230"/>
        <end position="273"/>
    </location>
</feature>
<feature type="compositionally biased region" description="Basic and acidic residues" evidence="5">
    <location>
        <begin position="177"/>
        <end position="196"/>
    </location>
</feature>
<dbReference type="PROSITE" id="PS50089">
    <property type="entry name" value="ZF_RING_2"/>
    <property type="match status" value="1"/>
</dbReference>
<evidence type="ECO:0000313" key="8">
    <source>
        <dbReference type="RefSeq" id="XP_019632085.1"/>
    </source>
</evidence>
<dbReference type="OrthoDB" id="654191at2759"/>
<evidence type="ECO:0000256" key="1">
    <source>
        <dbReference type="ARBA" id="ARBA00022723"/>
    </source>
</evidence>
<protein>
    <submittedName>
        <fullName evidence="8">Uncharacterized protein LOC109475766</fullName>
    </submittedName>
</protein>
<dbReference type="Proteomes" id="UP000515135">
    <property type="component" value="Unplaced"/>
</dbReference>
<evidence type="ECO:0000256" key="4">
    <source>
        <dbReference type="PROSITE-ProRule" id="PRU00175"/>
    </source>
</evidence>
<organism evidence="7 8">
    <name type="scientific">Branchiostoma belcheri</name>
    <name type="common">Amphioxus</name>
    <dbReference type="NCBI Taxonomy" id="7741"/>
    <lineage>
        <taxon>Eukaryota</taxon>
        <taxon>Metazoa</taxon>
        <taxon>Chordata</taxon>
        <taxon>Cephalochordata</taxon>
        <taxon>Leptocardii</taxon>
        <taxon>Amphioxiformes</taxon>
        <taxon>Branchiostomatidae</taxon>
        <taxon>Branchiostoma</taxon>
    </lineage>
</organism>
<dbReference type="InterPro" id="IPR013083">
    <property type="entry name" value="Znf_RING/FYVE/PHD"/>
</dbReference>
<feature type="region of interest" description="Disordered" evidence="5">
    <location>
        <begin position="137"/>
        <end position="156"/>
    </location>
</feature>
<dbReference type="InterPro" id="IPR047153">
    <property type="entry name" value="TRIM45/56/19-like"/>
</dbReference>
<dbReference type="InterPro" id="IPR018957">
    <property type="entry name" value="Znf_C3HC4_RING-type"/>
</dbReference>
<proteinExistence type="predicted"/>
<dbReference type="PANTHER" id="PTHR25462">
    <property type="entry name" value="BONUS, ISOFORM C-RELATED"/>
    <property type="match status" value="1"/>
</dbReference>